<protein>
    <recommendedName>
        <fullName evidence="15">Non-specific serine/threonine protein kinase</fullName>
    </recommendedName>
</protein>
<feature type="domain" description="Protein kinase" evidence="12">
    <location>
        <begin position="96"/>
        <end position="381"/>
    </location>
</feature>
<dbReference type="GO" id="GO:0005509">
    <property type="term" value="F:calcium ion binding"/>
    <property type="evidence" value="ECO:0007669"/>
    <property type="project" value="InterPro"/>
</dbReference>
<dbReference type="SUPFAM" id="SSF56112">
    <property type="entry name" value="Protein kinase-like (PK-like)"/>
    <property type="match status" value="1"/>
</dbReference>
<feature type="binding site" evidence="10">
    <location>
        <position position="125"/>
    </location>
    <ligand>
        <name>ATP</name>
        <dbReference type="ChEBI" id="CHEBI:30616"/>
    </ligand>
</feature>
<dbReference type="PROSITE" id="PS00018">
    <property type="entry name" value="EF_HAND_1"/>
    <property type="match status" value="1"/>
</dbReference>
<dbReference type="InterPro" id="IPR000719">
    <property type="entry name" value="Prot_kinase_dom"/>
</dbReference>
<evidence type="ECO:0000259" key="13">
    <source>
        <dbReference type="PROSITE" id="PS50222"/>
    </source>
</evidence>
<dbReference type="PROSITE" id="PS00108">
    <property type="entry name" value="PROTEIN_KINASE_ST"/>
    <property type="match status" value="1"/>
</dbReference>
<evidence type="ECO:0000256" key="6">
    <source>
        <dbReference type="ARBA" id="ARBA00022777"/>
    </source>
</evidence>
<evidence type="ECO:0008006" key="15">
    <source>
        <dbReference type="Google" id="ProtNLM"/>
    </source>
</evidence>
<dbReference type="PROSITE" id="PS00107">
    <property type="entry name" value="PROTEIN_KINASE_ATP"/>
    <property type="match status" value="1"/>
</dbReference>
<dbReference type="Gene3D" id="3.30.200.20">
    <property type="entry name" value="Phosphorylase Kinase, domain 1"/>
    <property type="match status" value="1"/>
</dbReference>
<gene>
    <name evidence="14" type="ORF">AMON00008_LOCUS37270</name>
</gene>
<dbReference type="InterPro" id="IPR002048">
    <property type="entry name" value="EF_hand_dom"/>
</dbReference>
<reference evidence="14" key="1">
    <citation type="submission" date="2021-01" db="EMBL/GenBank/DDBJ databases">
        <authorList>
            <person name="Corre E."/>
            <person name="Pelletier E."/>
            <person name="Niang G."/>
            <person name="Scheremetjew M."/>
            <person name="Finn R."/>
            <person name="Kale V."/>
            <person name="Holt S."/>
            <person name="Cochrane G."/>
            <person name="Meng A."/>
            <person name="Brown T."/>
            <person name="Cohen L."/>
        </authorList>
    </citation>
    <scope>NUCLEOTIDE SEQUENCE</scope>
    <source>
        <strain evidence="14">CCMP3105</strain>
    </source>
</reference>
<evidence type="ECO:0000256" key="11">
    <source>
        <dbReference type="SAM" id="MobiDB-lite"/>
    </source>
</evidence>
<evidence type="ECO:0000256" key="2">
    <source>
        <dbReference type="ARBA" id="ARBA00011245"/>
    </source>
</evidence>
<dbReference type="PANTHER" id="PTHR24349">
    <property type="entry name" value="SERINE/THREONINE-PROTEIN KINASE"/>
    <property type="match status" value="1"/>
</dbReference>
<keyword evidence="3" id="KW-0723">Serine/threonine-protein kinase</keyword>
<feature type="domain" description="EF-hand" evidence="13">
    <location>
        <begin position="496"/>
        <end position="531"/>
    </location>
</feature>
<evidence type="ECO:0000259" key="12">
    <source>
        <dbReference type="PROSITE" id="PS50011"/>
    </source>
</evidence>
<dbReference type="InterPro" id="IPR018247">
    <property type="entry name" value="EF_Hand_1_Ca_BS"/>
</dbReference>
<organism evidence="14">
    <name type="scientific">Alexandrium monilatum</name>
    <dbReference type="NCBI Taxonomy" id="311494"/>
    <lineage>
        <taxon>Eukaryota</taxon>
        <taxon>Sar</taxon>
        <taxon>Alveolata</taxon>
        <taxon>Dinophyceae</taxon>
        <taxon>Gonyaulacales</taxon>
        <taxon>Pyrocystaceae</taxon>
        <taxon>Alexandrium</taxon>
    </lineage>
</organism>
<keyword evidence="8 10" id="KW-0067">ATP-binding</keyword>
<dbReference type="EMBL" id="HBNR01053113">
    <property type="protein sequence ID" value="CAE4618308.1"/>
    <property type="molecule type" value="Transcribed_RNA"/>
</dbReference>
<dbReference type="GO" id="GO:0005524">
    <property type="term" value="F:ATP binding"/>
    <property type="evidence" value="ECO:0007669"/>
    <property type="project" value="UniProtKB-UniRule"/>
</dbReference>
<keyword evidence="7" id="KW-0106">Calcium</keyword>
<dbReference type="GO" id="GO:0004674">
    <property type="term" value="F:protein serine/threonine kinase activity"/>
    <property type="evidence" value="ECO:0007669"/>
    <property type="project" value="UniProtKB-KW"/>
</dbReference>
<dbReference type="InterPro" id="IPR017441">
    <property type="entry name" value="Protein_kinase_ATP_BS"/>
</dbReference>
<dbReference type="PROSITE" id="PS50222">
    <property type="entry name" value="EF_HAND_2"/>
    <property type="match status" value="1"/>
</dbReference>
<keyword evidence="6" id="KW-0418">Kinase</keyword>
<dbReference type="Gene3D" id="1.10.238.10">
    <property type="entry name" value="EF-hand"/>
    <property type="match status" value="2"/>
</dbReference>
<comment type="subunit">
    <text evidence="2">Monomer.</text>
</comment>
<sequence length="591" mass="63547">MCAKAPEAPAPPIRRSATHGTPELRQLPFVPSPPLAAKPASAPATVRRRVPLPTSPAEVRSPSAPSTPTTARVSLARKRHALVHRHADGFALTRHYESVRPLGEGSFGRVELVKERSTGQERVCKKVRTMNMRQATLELMKKEVRVLAQLDHPHIVKLHEYAEDVERAQLILVLEYVQGGSCAQLLEKEGGGLNEALVARLVRQLLSAVAHCHEHGIVHRDIKPANMMLSKSSATRSPDCKVIDFGLAASSAPCEEAEGGEESGDSSRGRGWGKCVGTPAYMAPEVVDRTSSCGSKVDLWSVGVTCLELLTGLRLFQGENAQAIFAKIRSFRGPESLFSSMGRSPAWRRLSSDARDFVQWLLQPDPARRPSAAEALAHPWMVQVKATASGLAAQVVQSLSSYARAPPVVRDCLLAVAAGVNAEDTKGLDRLFMGLESDGLGRISWKSLAAAIGEEVGHGEDKVDIARVLQATDLVSDGEVSYTEFVAACLHSRFSSVRDLAARAFSVLDDDRDGKLNAQDIQEAFGRSDGSFVGSLPQDRAIGLDEWCERVHLAAGGASPGKASRLRLCVAGSRTLARHAGPWASARYGGS</sequence>
<comment type="cofactor">
    <cofactor evidence="1">
        <name>Mg(2+)</name>
        <dbReference type="ChEBI" id="CHEBI:18420"/>
    </cofactor>
</comment>
<evidence type="ECO:0000256" key="5">
    <source>
        <dbReference type="ARBA" id="ARBA00022741"/>
    </source>
</evidence>
<dbReference type="InterPro" id="IPR011992">
    <property type="entry name" value="EF-hand-dom_pair"/>
</dbReference>
<dbReference type="PROSITE" id="PS50011">
    <property type="entry name" value="PROTEIN_KINASE_DOM"/>
    <property type="match status" value="1"/>
</dbReference>
<evidence type="ECO:0000256" key="4">
    <source>
        <dbReference type="ARBA" id="ARBA00022679"/>
    </source>
</evidence>
<dbReference type="InterPro" id="IPR011009">
    <property type="entry name" value="Kinase-like_dom_sf"/>
</dbReference>
<dbReference type="InterPro" id="IPR008271">
    <property type="entry name" value="Ser/Thr_kinase_AS"/>
</dbReference>
<keyword evidence="5 10" id="KW-0547">Nucleotide-binding</keyword>
<evidence type="ECO:0000256" key="3">
    <source>
        <dbReference type="ARBA" id="ARBA00022527"/>
    </source>
</evidence>
<feature type="region of interest" description="Disordered" evidence="11">
    <location>
        <begin position="1"/>
        <end position="71"/>
    </location>
</feature>
<evidence type="ECO:0000313" key="14">
    <source>
        <dbReference type="EMBL" id="CAE4618308.1"/>
    </source>
</evidence>
<dbReference type="AlphaFoldDB" id="A0A7S4RLT3"/>
<dbReference type="SMART" id="SM00220">
    <property type="entry name" value="S_TKc"/>
    <property type="match status" value="1"/>
</dbReference>
<accession>A0A7S4RLT3</accession>
<evidence type="ECO:0000256" key="7">
    <source>
        <dbReference type="ARBA" id="ARBA00022837"/>
    </source>
</evidence>
<evidence type="ECO:0000256" key="1">
    <source>
        <dbReference type="ARBA" id="ARBA00001946"/>
    </source>
</evidence>
<dbReference type="FunFam" id="1.10.510.10:FF:000571">
    <property type="entry name" value="Maternal embryonic leucine zipper kinase"/>
    <property type="match status" value="1"/>
</dbReference>
<dbReference type="InterPro" id="IPR050205">
    <property type="entry name" value="CDPK_Ser/Thr_kinases"/>
</dbReference>
<evidence type="ECO:0000256" key="9">
    <source>
        <dbReference type="ARBA" id="ARBA00024334"/>
    </source>
</evidence>
<name>A0A7S4RLT3_9DINO</name>
<comment type="similarity">
    <text evidence="9">Belongs to the protein kinase superfamily. Ser/Thr protein kinase family. CDPK subfamily.</text>
</comment>
<dbReference type="Gene3D" id="1.10.510.10">
    <property type="entry name" value="Transferase(Phosphotransferase) domain 1"/>
    <property type="match status" value="1"/>
</dbReference>
<evidence type="ECO:0000256" key="10">
    <source>
        <dbReference type="PROSITE-ProRule" id="PRU10141"/>
    </source>
</evidence>
<dbReference type="SUPFAM" id="SSF47473">
    <property type="entry name" value="EF-hand"/>
    <property type="match status" value="1"/>
</dbReference>
<dbReference type="Pfam" id="PF00069">
    <property type="entry name" value="Pkinase"/>
    <property type="match status" value="1"/>
</dbReference>
<evidence type="ECO:0000256" key="8">
    <source>
        <dbReference type="ARBA" id="ARBA00022840"/>
    </source>
</evidence>
<proteinExistence type="inferred from homology"/>
<keyword evidence="4" id="KW-0808">Transferase</keyword>